<evidence type="ECO:0000313" key="14">
    <source>
        <dbReference type="EMBL" id="MFC4598196.1"/>
    </source>
</evidence>
<dbReference type="RefSeq" id="WP_378094197.1">
    <property type="nucleotide sequence ID" value="NZ_JBHSEP010000004.1"/>
</dbReference>
<comment type="caution">
    <text evidence="12">Lacks conserved residue(s) required for the propagation of feature annotation.</text>
</comment>
<evidence type="ECO:0000256" key="2">
    <source>
        <dbReference type="ARBA" id="ARBA00012035"/>
    </source>
</evidence>
<feature type="binding site" evidence="12">
    <location>
        <position position="292"/>
    </location>
    <ligand>
        <name>K(+)</name>
        <dbReference type="ChEBI" id="CHEBI:29103"/>
    </ligand>
</feature>
<dbReference type="PROSITE" id="PS00583">
    <property type="entry name" value="PFKB_KINASES_1"/>
    <property type="match status" value="1"/>
</dbReference>
<comment type="activity regulation">
    <text evidence="12">Activated by a monovalent cation that binds near, but not in, the active site. The most likely occupant of the site in vivo is potassium. Ion binding induces a conformational change that may alter substrate affinity.</text>
</comment>
<feature type="binding site" evidence="12">
    <location>
        <position position="187"/>
    </location>
    <ligand>
        <name>ATP</name>
        <dbReference type="ChEBI" id="CHEBI:30616"/>
    </ligand>
</feature>
<feature type="binding site" evidence="12">
    <location>
        <position position="290"/>
    </location>
    <ligand>
        <name>K(+)</name>
        <dbReference type="ChEBI" id="CHEBI:29103"/>
    </ligand>
</feature>
<feature type="binding site" evidence="12">
    <location>
        <begin position="42"/>
        <end position="46"/>
    </location>
    <ligand>
        <name>substrate</name>
    </ligand>
</feature>
<dbReference type="GO" id="GO:0004747">
    <property type="term" value="F:ribokinase activity"/>
    <property type="evidence" value="ECO:0007669"/>
    <property type="project" value="UniProtKB-EC"/>
</dbReference>
<dbReference type="InterPro" id="IPR002139">
    <property type="entry name" value="Ribo/fructo_kinase"/>
</dbReference>
<evidence type="ECO:0000256" key="4">
    <source>
        <dbReference type="ARBA" id="ARBA00022679"/>
    </source>
</evidence>
<dbReference type="PANTHER" id="PTHR10584:SF166">
    <property type="entry name" value="RIBOKINASE"/>
    <property type="match status" value="1"/>
</dbReference>
<dbReference type="Pfam" id="PF00294">
    <property type="entry name" value="PfkB"/>
    <property type="match status" value="1"/>
</dbReference>
<proteinExistence type="inferred from homology"/>
<name>A0ABV9F887_9BACL</name>
<feature type="domain" description="Carbohydrate kinase PfkB" evidence="13">
    <location>
        <begin position="5"/>
        <end position="299"/>
    </location>
</feature>
<evidence type="ECO:0000256" key="5">
    <source>
        <dbReference type="ARBA" id="ARBA00022723"/>
    </source>
</evidence>
<feature type="active site" description="Proton acceptor" evidence="12">
    <location>
        <position position="257"/>
    </location>
</feature>
<dbReference type="InterPro" id="IPR002173">
    <property type="entry name" value="Carboh/pur_kinase_PfkB_CS"/>
</dbReference>
<dbReference type="InterPro" id="IPR011877">
    <property type="entry name" value="Ribokinase"/>
</dbReference>
<dbReference type="PRINTS" id="PR00990">
    <property type="entry name" value="RIBOKINASE"/>
</dbReference>
<keyword evidence="7 12" id="KW-0418">Kinase</keyword>
<evidence type="ECO:0000256" key="10">
    <source>
        <dbReference type="ARBA" id="ARBA00022958"/>
    </source>
</evidence>
<keyword evidence="12" id="KW-0963">Cytoplasm</keyword>
<dbReference type="CDD" id="cd01174">
    <property type="entry name" value="ribokinase"/>
    <property type="match status" value="1"/>
</dbReference>
<dbReference type="EMBL" id="JBHSEP010000004">
    <property type="protein sequence ID" value="MFC4598196.1"/>
    <property type="molecule type" value="Genomic_DNA"/>
</dbReference>
<keyword evidence="10 12" id="KW-0630">Potassium</keyword>
<evidence type="ECO:0000256" key="9">
    <source>
        <dbReference type="ARBA" id="ARBA00022842"/>
    </source>
</evidence>
<keyword evidence="8 12" id="KW-0067">ATP-binding</keyword>
<dbReference type="InterPro" id="IPR011611">
    <property type="entry name" value="PfkB_dom"/>
</dbReference>
<comment type="subcellular location">
    <subcellularLocation>
        <location evidence="12">Cytoplasm</location>
    </subcellularLocation>
</comment>
<dbReference type="HAMAP" id="MF_01987">
    <property type="entry name" value="Ribokinase"/>
    <property type="match status" value="1"/>
</dbReference>
<feature type="binding site" evidence="12">
    <location>
        <position position="143"/>
    </location>
    <ligand>
        <name>substrate</name>
    </ligand>
</feature>
<feature type="binding site" evidence="12">
    <location>
        <begin position="14"/>
        <end position="16"/>
    </location>
    <ligand>
        <name>substrate</name>
    </ligand>
</feature>
<dbReference type="InterPro" id="IPR029056">
    <property type="entry name" value="Ribokinase-like"/>
</dbReference>
<keyword evidence="9 12" id="KW-0460">Magnesium</keyword>
<comment type="similarity">
    <text evidence="12">Belongs to the carbohydrate kinase PfkB family. Ribokinase subfamily.</text>
</comment>
<accession>A0ABV9F887</accession>
<reference evidence="15" key="1">
    <citation type="journal article" date="2019" name="Int. J. Syst. Evol. Microbiol.">
        <title>The Global Catalogue of Microorganisms (GCM) 10K type strain sequencing project: providing services to taxonomists for standard genome sequencing and annotation.</title>
        <authorList>
            <consortium name="The Broad Institute Genomics Platform"/>
            <consortium name="The Broad Institute Genome Sequencing Center for Infectious Disease"/>
            <person name="Wu L."/>
            <person name="Ma J."/>
        </authorList>
    </citation>
    <scope>NUCLEOTIDE SEQUENCE [LARGE SCALE GENOMIC DNA]</scope>
    <source>
        <strain evidence="15">CCUG 49571</strain>
    </source>
</reference>
<keyword evidence="11 12" id="KW-0119">Carbohydrate metabolism</keyword>
<feature type="binding site" evidence="12">
    <location>
        <position position="253"/>
    </location>
    <ligand>
        <name>K(+)</name>
        <dbReference type="ChEBI" id="CHEBI:29103"/>
    </ligand>
</feature>
<organism evidence="14 15">
    <name type="scientific">Cohnella hongkongensis</name>
    <dbReference type="NCBI Taxonomy" id="178337"/>
    <lineage>
        <taxon>Bacteria</taxon>
        <taxon>Bacillati</taxon>
        <taxon>Bacillota</taxon>
        <taxon>Bacilli</taxon>
        <taxon>Bacillales</taxon>
        <taxon>Paenibacillaceae</taxon>
        <taxon>Cohnella</taxon>
    </lineage>
</organism>
<comment type="subunit">
    <text evidence="12">Homodimer.</text>
</comment>
<dbReference type="EC" id="2.7.1.15" evidence="2 12"/>
<evidence type="ECO:0000256" key="1">
    <source>
        <dbReference type="ARBA" id="ARBA00005380"/>
    </source>
</evidence>
<evidence type="ECO:0000256" key="7">
    <source>
        <dbReference type="ARBA" id="ARBA00022777"/>
    </source>
</evidence>
<feature type="binding site" evidence="12">
    <location>
        <position position="251"/>
    </location>
    <ligand>
        <name>K(+)</name>
        <dbReference type="ChEBI" id="CHEBI:29103"/>
    </ligand>
</feature>
<keyword evidence="15" id="KW-1185">Reference proteome</keyword>
<dbReference type="Gene3D" id="3.40.1190.20">
    <property type="match status" value="1"/>
</dbReference>
<feature type="binding site" evidence="12">
    <location>
        <begin position="223"/>
        <end position="228"/>
    </location>
    <ligand>
        <name>ATP</name>
        <dbReference type="ChEBI" id="CHEBI:30616"/>
    </ligand>
</feature>
<keyword evidence="5 12" id="KW-0479">Metal-binding</keyword>
<evidence type="ECO:0000259" key="13">
    <source>
        <dbReference type="Pfam" id="PF00294"/>
    </source>
</evidence>
<feature type="binding site" evidence="12">
    <location>
        <position position="281"/>
    </location>
    <ligand>
        <name>ATP</name>
        <dbReference type="ChEBI" id="CHEBI:30616"/>
    </ligand>
</feature>
<keyword evidence="4 12" id="KW-0808">Transferase</keyword>
<comment type="catalytic activity">
    <reaction evidence="12">
        <text>D-ribose + ATP = D-ribose 5-phosphate + ADP + H(+)</text>
        <dbReference type="Rhea" id="RHEA:13697"/>
        <dbReference type="ChEBI" id="CHEBI:15378"/>
        <dbReference type="ChEBI" id="CHEBI:30616"/>
        <dbReference type="ChEBI" id="CHEBI:47013"/>
        <dbReference type="ChEBI" id="CHEBI:78346"/>
        <dbReference type="ChEBI" id="CHEBI:456216"/>
        <dbReference type="EC" id="2.7.1.15"/>
    </reaction>
</comment>
<comment type="caution">
    <text evidence="14">The sequence shown here is derived from an EMBL/GenBank/DDBJ whole genome shotgun (WGS) entry which is preliminary data.</text>
</comment>
<evidence type="ECO:0000256" key="3">
    <source>
        <dbReference type="ARBA" id="ARBA00016943"/>
    </source>
</evidence>
<feature type="binding site" evidence="12">
    <location>
        <position position="257"/>
    </location>
    <ligand>
        <name>substrate</name>
    </ligand>
</feature>
<dbReference type="PANTHER" id="PTHR10584">
    <property type="entry name" value="SUGAR KINASE"/>
    <property type="match status" value="1"/>
</dbReference>
<keyword evidence="6 12" id="KW-0547">Nucleotide-binding</keyword>
<gene>
    <name evidence="12" type="primary">rbsK</name>
    <name evidence="14" type="ORF">ACFO3S_08075</name>
</gene>
<comment type="function">
    <text evidence="12">Catalyzes the phosphorylation of ribose at O-5 in a reaction requiring ATP and magnesium. The resulting D-ribose-5-phosphate can then be used either for sythesis of nucleotides, histidine, and tryptophan, or as a component of the pentose phosphate pathway.</text>
</comment>
<dbReference type="PROSITE" id="PS00584">
    <property type="entry name" value="PFKB_KINASES_2"/>
    <property type="match status" value="1"/>
</dbReference>
<dbReference type="Proteomes" id="UP001596028">
    <property type="component" value="Unassembled WGS sequence"/>
</dbReference>
<comment type="pathway">
    <text evidence="12">Carbohydrate metabolism; D-ribose degradation; D-ribose 5-phosphate from beta-D-ribopyranose: step 2/2.</text>
</comment>
<evidence type="ECO:0000313" key="15">
    <source>
        <dbReference type="Proteomes" id="UP001596028"/>
    </source>
</evidence>
<feature type="binding site" evidence="12">
    <location>
        <begin position="256"/>
        <end position="257"/>
    </location>
    <ligand>
        <name>ATP</name>
        <dbReference type="ChEBI" id="CHEBI:30616"/>
    </ligand>
</feature>
<dbReference type="SUPFAM" id="SSF53613">
    <property type="entry name" value="Ribokinase-like"/>
    <property type="match status" value="1"/>
</dbReference>
<comment type="similarity">
    <text evidence="1">Belongs to the carbohydrate kinase pfkB family.</text>
</comment>
<comment type="cofactor">
    <cofactor evidence="12">
        <name>Mg(2+)</name>
        <dbReference type="ChEBI" id="CHEBI:18420"/>
    </cofactor>
    <text evidence="12">Requires a divalent cation, most likely magnesium in vivo, as an electrophilic catalyst to aid phosphoryl group transfer. It is the chelate of the metal and the nucleotide that is the actual substrate.</text>
</comment>
<evidence type="ECO:0000256" key="6">
    <source>
        <dbReference type="ARBA" id="ARBA00022741"/>
    </source>
</evidence>
<feature type="binding site" evidence="12">
    <location>
        <position position="287"/>
    </location>
    <ligand>
        <name>K(+)</name>
        <dbReference type="ChEBI" id="CHEBI:29103"/>
    </ligand>
</feature>
<protein>
    <recommendedName>
        <fullName evidence="3 12">Ribokinase</fullName>
        <shortName evidence="12">RK</shortName>
        <ecNumber evidence="2 12">2.7.1.15</ecNumber>
    </recommendedName>
</protein>
<evidence type="ECO:0000256" key="8">
    <source>
        <dbReference type="ARBA" id="ARBA00022840"/>
    </source>
</evidence>
<evidence type="ECO:0000256" key="11">
    <source>
        <dbReference type="ARBA" id="ARBA00023277"/>
    </source>
</evidence>
<sequence length="315" mass="33808">MHSSQRILVVGSANADVILHVPRNPVSGESLLVRDRLNGLGGKGSNRAVALSRLGADMQFSCKIGRDTQGDILLSAYERENIAPDLIFYDEQTGTGTAYVLVEENGNNTILSYMGANETYTRNDLDKLLSAMPRFGYLSLELEISLPVVEELLSEARACGVHAIVDAGPARSVPLGLFRGALVLSPNEVEAAELTGIAITSDREARQACVKLYESGCRNVILKLGAQGAMLYDGQEFIRFPAYRGAGEAVDTTAAGDCFMAALTFGLSRGMDMHGSIRYANVAAAISVTRPGAIDALPSREEVDRLYARSLEEES</sequence>
<evidence type="ECO:0000256" key="12">
    <source>
        <dbReference type="HAMAP-Rule" id="MF_01987"/>
    </source>
</evidence>